<dbReference type="GO" id="GO:0003677">
    <property type="term" value="F:DNA binding"/>
    <property type="evidence" value="ECO:0007669"/>
    <property type="project" value="InterPro"/>
</dbReference>
<keyword evidence="3" id="KW-0808">Transferase</keyword>
<dbReference type="SUPFAM" id="SSF63393">
    <property type="entry name" value="RNA polymerase subunits"/>
    <property type="match status" value="1"/>
</dbReference>
<dbReference type="SMART" id="SM00659">
    <property type="entry name" value="RPOLCX"/>
    <property type="match status" value="1"/>
</dbReference>
<dbReference type="AlphaFoldDB" id="A0A381ZMV3"/>
<gene>
    <name evidence="8" type="ORF">METZ01_LOCUS143434</name>
</gene>
<dbReference type="InterPro" id="IPR006591">
    <property type="entry name" value="RNAP_P/RPABC4"/>
</dbReference>
<keyword evidence="7" id="KW-0804">Transcription</keyword>
<dbReference type="GO" id="GO:0046872">
    <property type="term" value="F:metal ion binding"/>
    <property type="evidence" value="ECO:0007669"/>
    <property type="project" value="UniProtKB-KW"/>
</dbReference>
<keyword evidence="4" id="KW-0548">Nucleotidyltransferase</keyword>
<dbReference type="Gene3D" id="2.20.28.30">
    <property type="entry name" value="RNA polymerase ii, chain L"/>
    <property type="match status" value="1"/>
</dbReference>
<evidence type="ECO:0000256" key="7">
    <source>
        <dbReference type="ARBA" id="ARBA00023163"/>
    </source>
</evidence>
<dbReference type="InterPro" id="IPR029040">
    <property type="entry name" value="RPABC4/Spt4"/>
</dbReference>
<dbReference type="GO" id="GO:0006351">
    <property type="term" value="P:DNA-templated transcription"/>
    <property type="evidence" value="ECO:0007669"/>
    <property type="project" value="InterPro"/>
</dbReference>
<sequence length="71" mass="8133">MIDETESKLNDTESINDEMEDEKFDVIYSCLRCATKVSSTELSRLPEIKCICGFRVFTKVRPPIVKTMKAV</sequence>
<evidence type="ECO:0000256" key="3">
    <source>
        <dbReference type="ARBA" id="ARBA00022679"/>
    </source>
</evidence>
<evidence type="ECO:0000256" key="1">
    <source>
        <dbReference type="ARBA" id="ARBA00022478"/>
    </source>
</evidence>
<keyword evidence="6" id="KW-0862">Zinc</keyword>
<reference evidence="8" key="1">
    <citation type="submission" date="2018-05" db="EMBL/GenBank/DDBJ databases">
        <authorList>
            <person name="Lanie J.A."/>
            <person name="Ng W.-L."/>
            <person name="Kazmierczak K.M."/>
            <person name="Andrzejewski T.M."/>
            <person name="Davidsen T.M."/>
            <person name="Wayne K.J."/>
            <person name="Tettelin H."/>
            <person name="Glass J.I."/>
            <person name="Rusch D."/>
            <person name="Podicherti R."/>
            <person name="Tsui H.-C.T."/>
            <person name="Winkler M.E."/>
        </authorList>
    </citation>
    <scope>NUCLEOTIDE SEQUENCE</scope>
</reference>
<keyword evidence="1" id="KW-0240">DNA-directed RNA polymerase</keyword>
<protein>
    <recommendedName>
        <fullName evidence="9">RNA polymerase Rbp10</fullName>
    </recommendedName>
</protein>
<dbReference type="EMBL" id="UINC01021949">
    <property type="protein sequence ID" value="SVA90580.1"/>
    <property type="molecule type" value="Genomic_DNA"/>
</dbReference>
<evidence type="ECO:0008006" key="9">
    <source>
        <dbReference type="Google" id="ProtNLM"/>
    </source>
</evidence>
<organism evidence="8">
    <name type="scientific">marine metagenome</name>
    <dbReference type="NCBI Taxonomy" id="408172"/>
    <lineage>
        <taxon>unclassified sequences</taxon>
        <taxon>metagenomes</taxon>
        <taxon>ecological metagenomes</taxon>
    </lineage>
</organism>
<evidence type="ECO:0000256" key="5">
    <source>
        <dbReference type="ARBA" id="ARBA00022723"/>
    </source>
</evidence>
<evidence type="ECO:0000256" key="2">
    <source>
        <dbReference type="ARBA" id="ARBA00022490"/>
    </source>
</evidence>
<dbReference type="GO" id="GO:0000428">
    <property type="term" value="C:DNA-directed RNA polymerase complex"/>
    <property type="evidence" value="ECO:0007669"/>
    <property type="project" value="UniProtKB-KW"/>
</dbReference>
<proteinExistence type="inferred from homology"/>
<evidence type="ECO:0000256" key="4">
    <source>
        <dbReference type="ARBA" id="ARBA00022695"/>
    </source>
</evidence>
<name>A0A381ZMV3_9ZZZZ</name>
<accession>A0A381ZMV3</accession>
<keyword evidence="2" id="KW-0963">Cytoplasm</keyword>
<evidence type="ECO:0000313" key="8">
    <source>
        <dbReference type="EMBL" id="SVA90580.1"/>
    </source>
</evidence>
<keyword evidence="5" id="KW-0479">Metal-binding</keyword>
<dbReference type="GO" id="GO:0003899">
    <property type="term" value="F:DNA-directed RNA polymerase activity"/>
    <property type="evidence" value="ECO:0007669"/>
    <property type="project" value="InterPro"/>
</dbReference>
<dbReference type="InterPro" id="IPR023464">
    <property type="entry name" value="Rpo12"/>
</dbReference>
<evidence type="ECO:0000256" key="6">
    <source>
        <dbReference type="ARBA" id="ARBA00022833"/>
    </source>
</evidence>
<dbReference type="HAMAP" id="MF_00615">
    <property type="entry name" value="RNApol_arch_Rpo12"/>
    <property type="match status" value="1"/>
</dbReference>